<protein>
    <recommendedName>
        <fullName evidence="6">GB1/RHD3-type G domain-containing protein</fullName>
    </recommendedName>
</protein>
<keyword evidence="1" id="KW-0547">Nucleotide-binding</keyword>
<feature type="domain" description="GB1/RHD3-type G" evidence="6">
    <location>
        <begin position="63"/>
        <end position="214"/>
    </location>
</feature>
<comment type="similarity">
    <text evidence="3">Belongs to the TRAFAC class dynamin-like GTPase superfamily. GB1/RHD3 GTPase family.</text>
</comment>
<evidence type="ECO:0000256" key="3">
    <source>
        <dbReference type="PROSITE-ProRule" id="PRU01052"/>
    </source>
</evidence>
<proteinExistence type="inferred from homology"/>
<dbReference type="CDD" id="cd01851">
    <property type="entry name" value="GBP"/>
    <property type="match status" value="1"/>
</dbReference>
<dbReference type="PANTHER" id="PTHR10751">
    <property type="entry name" value="GUANYLATE BINDING PROTEIN"/>
    <property type="match status" value="1"/>
</dbReference>
<dbReference type="InterPro" id="IPR027417">
    <property type="entry name" value="P-loop_NTPase"/>
</dbReference>
<evidence type="ECO:0000259" key="6">
    <source>
        <dbReference type="PROSITE" id="PS51715"/>
    </source>
</evidence>
<feature type="coiled-coil region" evidence="4">
    <location>
        <begin position="457"/>
        <end position="484"/>
    </location>
</feature>
<keyword evidence="5" id="KW-0732">Signal</keyword>
<dbReference type="PhylomeDB" id="T1IUF1"/>
<dbReference type="PROSITE" id="PS51715">
    <property type="entry name" value="G_GB1_RHD3"/>
    <property type="match status" value="1"/>
</dbReference>
<dbReference type="Gene3D" id="3.40.50.300">
    <property type="entry name" value="P-loop containing nucleotide triphosphate hydrolases"/>
    <property type="match status" value="1"/>
</dbReference>
<dbReference type="GO" id="GO:0005525">
    <property type="term" value="F:GTP binding"/>
    <property type="evidence" value="ECO:0007669"/>
    <property type="project" value="UniProtKB-KW"/>
</dbReference>
<keyword evidence="2" id="KW-0342">GTP-binding</keyword>
<dbReference type="eggNOG" id="KOG2037">
    <property type="taxonomic scope" value="Eukaryota"/>
</dbReference>
<sequence length="806" mass="92865">MFSLTILLTFILSCYVSSEEYCPLSSADGWGLPDEPVQLVRPDETHKRLVIVEENMKLLHKIMGPVATIAVVGKFHSGKSFLMNQLMGKRQGFGVGFSVRPQTMGIWMWGKPVDLILSTGTKVSVIFLDTEGFAANNISENYDAKIFAIATLLSSQLIYNSVKIIDQADIDYLELLARRTQLFALRSQMSKAKWTEFNHDLLSFPPLLWVVQDFVQTTDEGQTVRDWIHQLMETHTRENEDYEISLLGIFKSIDCHTLFLPATEKRLLNDLSLAEEKDFTPEYRLERDQLLLKIKTDLVPKEKNQEPITGPQIAALLEILVMAANDGSLADVPSRWDVFIRRLEESAVEDCFRFYVAEMNVLQTKFRSGPIEPHRLNVWHIQSLKQSMRLLHQLLFGLGDAIEQASRSLSSSINIEYNRCKDLNEKKIRLKTTEIQHKVEINVEDKFSIIQLPKTTKQLAEATLEIIEESLAQFKDEIANLITKDDLEANLITLKNFVQAISDSYMLRNKGIIENLVQKSMTEAIELFITETKITDQLPRSLTTFTTLAQEVSTRATTFFNDSVTIAKDESMFSAYHALFKMKDLVKSFEESTSATKLVLPMNTSELDLRLSNDIQRIIRRYKDAVAIYSQYDIVESLPGHLEESLVKIADQRRKENVEAFTREVSTPLSTAKQIIVLSAEKYSTGFSLKKYMENVCLLNLNEGKAKLWPQDFKVRIINHFLQNDMDLTKLINARRSMWARVVDLQEFYLNLQKFYLNLQKFYLDLQKFDVHLQEFDVDLEEFDVDLEEFDVDLEEFDLTLQEFDV</sequence>
<evidence type="ECO:0000313" key="7">
    <source>
        <dbReference type="EnsemblMetazoa" id="SMAR004773-PA"/>
    </source>
</evidence>
<dbReference type="EnsemblMetazoa" id="SMAR004773-RA">
    <property type="protein sequence ID" value="SMAR004773-PA"/>
    <property type="gene ID" value="SMAR004773"/>
</dbReference>
<dbReference type="OMA" id="QMSKAKW"/>
<organism evidence="7 8">
    <name type="scientific">Strigamia maritima</name>
    <name type="common">European centipede</name>
    <name type="synonym">Geophilus maritimus</name>
    <dbReference type="NCBI Taxonomy" id="126957"/>
    <lineage>
        <taxon>Eukaryota</taxon>
        <taxon>Metazoa</taxon>
        <taxon>Ecdysozoa</taxon>
        <taxon>Arthropoda</taxon>
        <taxon>Myriapoda</taxon>
        <taxon>Chilopoda</taxon>
        <taxon>Pleurostigmophora</taxon>
        <taxon>Geophilomorpha</taxon>
        <taxon>Linotaeniidae</taxon>
        <taxon>Strigamia</taxon>
    </lineage>
</organism>
<keyword evidence="8" id="KW-1185">Reference proteome</keyword>
<accession>T1IUF1</accession>
<dbReference type="AlphaFoldDB" id="T1IUF1"/>
<dbReference type="InterPro" id="IPR030386">
    <property type="entry name" value="G_GB1_RHD3_dom"/>
</dbReference>
<dbReference type="Proteomes" id="UP000014500">
    <property type="component" value="Unassembled WGS sequence"/>
</dbReference>
<name>T1IUF1_STRMM</name>
<reference evidence="7" key="2">
    <citation type="submission" date="2015-02" db="UniProtKB">
        <authorList>
            <consortium name="EnsemblMetazoa"/>
        </authorList>
    </citation>
    <scope>IDENTIFICATION</scope>
</reference>
<dbReference type="EMBL" id="JH431532">
    <property type="status" value="NOT_ANNOTATED_CDS"/>
    <property type="molecule type" value="Genomic_DNA"/>
</dbReference>
<evidence type="ECO:0000256" key="1">
    <source>
        <dbReference type="ARBA" id="ARBA00022741"/>
    </source>
</evidence>
<keyword evidence="4" id="KW-0175">Coiled coil</keyword>
<evidence type="ECO:0000256" key="4">
    <source>
        <dbReference type="SAM" id="Coils"/>
    </source>
</evidence>
<dbReference type="HOGENOM" id="CLU_013786_0_0_1"/>
<dbReference type="SUPFAM" id="SSF52540">
    <property type="entry name" value="P-loop containing nucleoside triphosphate hydrolases"/>
    <property type="match status" value="1"/>
</dbReference>
<feature type="chain" id="PRO_5004579563" description="GB1/RHD3-type G domain-containing protein" evidence="5">
    <location>
        <begin position="19"/>
        <end position="806"/>
    </location>
</feature>
<evidence type="ECO:0000256" key="2">
    <source>
        <dbReference type="ARBA" id="ARBA00023134"/>
    </source>
</evidence>
<evidence type="ECO:0000313" key="8">
    <source>
        <dbReference type="Proteomes" id="UP000014500"/>
    </source>
</evidence>
<dbReference type="Pfam" id="PF02263">
    <property type="entry name" value="GBP"/>
    <property type="match status" value="1"/>
</dbReference>
<evidence type="ECO:0000256" key="5">
    <source>
        <dbReference type="SAM" id="SignalP"/>
    </source>
</evidence>
<dbReference type="GO" id="GO:0003924">
    <property type="term" value="F:GTPase activity"/>
    <property type="evidence" value="ECO:0007669"/>
    <property type="project" value="InterPro"/>
</dbReference>
<feature type="signal peptide" evidence="5">
    <location>
        <begin position="1"/>
        <end position="18"/>
    </location>
</feature>
<dbReference type="InterPro" id="IPR015894">
    <property type="entry name" value="Guanylate-bd_N"/>
</dbReference>
<reference evidence="8" key="1">
    <citation type="submission" date="2011-05" db="EMBL/GenBank/DDBJ databases">
        <authorList>
            <person name="Richards S.R."/>
            <person name="Qu J."/>
            <person name="Jiang H."/>
            <person name="Jhangiani S.N."/>
            <person name="Agravi P."/>
            <person name="Goodspeed R."/>
            <person name="Gross S."/>
            <person name="Mandapat C."/>
            <person name="Jackson L."/>
            <person name="Mathew T."/>
            <person name="Pu L."/>
            <person name="Thornton R."/>
            <person name="Saada N."/>
            <person name="Wilczek-Boney K.B."/>
            <person name="Lee S."/>
            <person name="Kovar C."/>
            <person name="Wu Y."/>
            <person name="Scherer S.E."/>
            <person name="Worley K.C."/>
            <person name="Muzny D.M."/>
            <person name="Gibbs R."/>
        </authorList>
    </citation>
    <scope>NUCLEOTIDE SEQUENCE</scope>
    <source>
        <strain evidence="8">Brora</strain>
    </source>
</reference>